<keyword evidence="2" id="KW-1185">Reference proteome</keyword>
<name>A0A0C2W9J4_SERVB</name>
<sequence>MQWSSLTALSIARSLALLDDRDRDSSTNTNPTILDTILEVHITYNLLVASCA</sequence>
<dbReference type="HOGENOM" id="CLU_3088776_0_0_1"/>
<organism evidence="1 2">
    <name type="scientific">Serendipita vermifera MAFF 305830</name>
    <dbReference type="NCBI Taxonomy" id="933852"/>
    <lineage>
        <taxon>Eukaryota</taxon>
        <taxon>Fungi</taxon>
        <taxon>Dikarya</taxon>
        <taxon>Basidiomycota</taxon>
        <taxon>Agaricomycotina</taxon>
        <taxon>Agaricomycetes</taxon>
        <taxon>Sebacinales</taxon>
        <taxon>Serendipitaceae</taxon>
        <taxon>Serendipita</taxon>
    </lineage>
</organism>
<proteinExistence type="predicted"/>
<evidence type="ECO:0000313" key="2">
    <source>
        <dbReference type="Proteomes" id="UP000054097"/>
    </source>
</evidence>
<reference evidence="2" key="2">
    <citation type="submission" date="2015-01" db="EMBL/GenBank/DDBJ databases">
        <title>Evolutionary Origins and Diversification of the Mycorrhizal Mutualists.</title>
        <authorList>
            <consortium name="DOE Joint Genome Institute"/>
            <consortium name="Mycorrhizal Genomics Consortium"/>
            <person name="Kohler A."/>
            <person name="Kuo A."/>
            <person name="Nagy L.G."/>
            <person name="Floudas D."/>
            <person name="Copeland A."/>
            <person name="Barry K.W."/>
            <person name="Cichocki N."/>
            <person name="Veneault-Fourrey C."/>
            <person name="LaButti K."/>
            <person name="Lindquist E.A."/>
            <person name="Lipzen A."/>
            <person name="Lundell T."/>
            <person name="Morin E."/>
            <person name="Murat C."/>
            <person name="Riley R."/>
            <person name="Ohm R."/>
            <person name="Sun H."/>
            <person name="Tunlid A."/>
            <person name="Henrissat B."/>
            <person name="Grigoriev I.V."/>
            <person name="Hibbett D.S."/>
            <person name="Martin F."/>
        </authorList>
    </citation>
    <scope>NUCLEOTIDE SEQUENCE [LARGE SCALE GENOMIC DNA]</scope>
    <source>
        <strain evidence="2">MAFF 305830</strain>
    </source>
</reference>
<dbReference type="Proteomes" id="UP000054097">
    <property type="component" value="Unassembled WGS sequence"/>
</dbReference>
<accession>A0A0C2W9J4</accession>
<protein>
    <submittedName>
        <fullName evidence="1">Uncharacterized protein</fullName>
    </submittedName>
</protein>
<dbReference type="EMBL" id="KN824343">
    <property type="protein sequence ID" value="KIM23083.1"/>
    <property type="molecule type" value="Genomic_DNA"/>
</dbReference>
<reference evidence="1 2" key="1">
    <citation type="submission" date="2014-04" db="EMBL/GenBank/DDBJ databases">
        <authorList>
            <consortium name="DOE Joint Genome Institute"/>
            <person name="Kuo A."/>
            <person name="Zuccaro A."/>
            <person name="Kohler A."/>
            <person name="Nagy L.G."/>
            <person name="Floudas D."/>
            <person name="Copeland A."/>
            <person name="Barry K.W."/>
            <person name="Cichocki N."/>
            <person name="Veneault-Fourrey C."/>
            <person name="LaButti K."/>
            <person name="Lindquist E.A."/>
            <person name="Lipzen A."/>
            <person name="Lundell T."/>
            <person name="Morin E."/>
            <person name="Murat C."/>
            <person name="Sun H."/>
            <person name="Tunlid A."/>
            <person name="Henrissat B."/>
            <person name="Grigoriev I.V."/>
            <person name="Hibbett D.S."/>
            <person name="Martin F."/>
            <person name="Nordberg H.P."/>
            <person name="Cantor M.N."/>
            <person name="Hua S.X."/>
        </authorList>
    </citation>
    <scope>NUCLEOTIDE SEQUENCE [LARGE SCALE GENOMIC DNA]</scope>
    <source>
        <strain evidence="1 2">MAFF 305830</strain>
    </source>
</reference>
<dbReference type="AlphaFoldDB" id="A0A0C2W9J4"/>
<evidence type="ECO:0000313" key="1">
    <source>
        <dbReference type="EMBL" id="KIM23083.1"/>
    </source>
</evidence>
<gene>
    <name evidence="1" type="ORF">M408DRAFT_332555</name>
</gene>